<dbReference type="SUPFAM" id="SSF50715">
    <property type="entry name" value="Ribosomal protein L25-like"/>
    <property type="match status" value="1"/>
</dbReference>
<feature type="domain" description="Glutamyl/glutaminyl-tRNA synthetase class Ib catalytic" evidence="11">
    <location>
        <begin position="277"/>
        <end position="576"/>
    </location>
</feature>
<dbReference type="EMBL" id="JAVFWL010000004">
    <property type="protein sequence ID" value="KAK6749304.1"/>
    <property type="molecule type" value="Genomic_DNA"/>
</dbReference>
<reference evidence="16 17" key="1">
    <citation type="submission" date="2023-08" db="EMBL/GenBank/DDBJ databases">
        <title>A Necator americanus chromosomal reference genome.</title>
        <authorList>
            <person name="Ilik V."/>
            <person name="Petrzelkova K.J."/>
            <person name="Pardy F."/>
            <person name="Fuh T."/>
            <person name="Niatou-Singa F.S."/>
            <person name="Gouil Q."/>
            <person name="Baker L."/>
            <person name="Ritchie M.E."/>
            <person name="Jex A.R."/>
            <person name="Gazzola D."/>
            <person name="Li H."/>
            <person name="Toshio Fujiwara R."/>
            <person name="Zhan B."/>
            <person name="Aroian R.V."/>
            <person name="Pafco B."/>
            <person name="Schwarz E.M."/>
        </authorList>
    </citation>
    <scope>NUCLEOTIDE SEQUENCE [LARGE SCALE GENOMIC DNA]</scope>
    <source>
        <strain evidence="16 17">Aroian</strain>
        <tissue evidence="16">Whole animal</tissue>
    </source>
</reference>
<gene>
    <name evidence="16" type="primary">Necator_chrIV.g15026</name>
    <name evidence="16" type="ORF">RB195_001731</name>
</gene>
<dbReference type="InterPro" id="IPR042558">
    <property type="entry name" value="Gln-tRNA-synth_Ib_RNA-bd_N_1"/>
</dbReference>
<feature type="domain" description="Glutaminyl-tRNA synthetase class Ib non-specific RNA-binding" evidence="14">
    <location>
        <begin position="7"/>
        <end position="164"/>
    </location>
</feature>
<dbReference type="Gene3D" id="1.10.8.1290">
    <property type="entry name" value="Glutaminyl-tRNA synthetase, non-specific RNA binding region part 1, domain 1"/>
    <property type="match status" value="1"/>
</dbReference>
<dbReference type="NCBIfam" id="TIGR00440">
    <property type="entry name" value="glnS"/>
    <property type="match status" value="1"/>
</dbReference>
<sequence length="792" mass="89790">MANLLWLGLSEQKAKETEKNATLLKQLSSIIAEAEEVLRKAGKGKDELTKQQGTLLYQLGTKIKQQCAGNIPLVISYIISGEIKTEAQVSAALDYLLANVVHDVEVPAFEKACGVGVVVTPDEIEDAVSVVVGKNKSQLMTDRYSFNVGKLLGEIRSSLPWADGAYVKKEVDLRILELLGPKTIDDLIPKKKVKKEEKSQEKKTTTQKSVGTKLTCTVALQENGLLEETDGAATIEELMRTRAHFHKVGENYTTDGYITTPKTKELLRKHMEATGGKVITRFPPEPNGVLHIGHAKAININFGYAKVHGGSCNLRFDDTNPEKEEEKFFTAIEDIVHWLGYTPARITHSSDNFQQLYEWAVELIKKGYAYVCHQKVEDIRGFEVHFSPWRDRPIEDSLRLFEDMKNGKFDEGEATLRLKMTLEEGKVDPVAYRIKYVPHHRTGDKWCIYPTYDYTHCLCDSIENITHSLCTKEFQSRRSSYYALCNMLDIYCPVQWEYGRLNVNYTVVSKRKILKLIESKIVNDWDDPRLFTLTALRRRGIPAEAINAFVAKLGLTMTQMVIDPHVLDATVRDHLNVTASRTMVVLEGLKMTIENFDEMNLPSAVTVPDFPSDPKCSKTHQVAFDRTVYIERSDYRQGQCEKGFRRLTKDQPVGLKYIGIVLNLIREVTDAFGNVHELRVRALPLTEENKPKAFVHWVSSPATAEVRLYDRLFKSKNPEDPNEVPEGFLSDVNKDSLTVLYNVLIDKSITNSKVYDRYQFERVGYFSVDPDTVPGKVVFNRTVLLKEDAGKS</sequence>
<dbReference type="InterPro" id="IPR007639">
    <property type="entry name" value="Gln-tRNA-synth_Ib_RNA-bd_N"/>
</dbReference>
<evidence type="ECO:0000259" key="12">
    <source>
        <dbReference type="Pfam" id="PF03950"/>
    </source>
</evidence>
<name>A0ABR1DFW7_NECAM</name>
<keyword evidence="6 10" id="KW-0648">Protein biosynthesis</keyword>
<accession>A0ABR1DFW7</accession>
<keyword evidence="7 10" id="KW-0030">Aminoacyl-tRNA synthetase</keyword>
<dbReference type="CDD" id="cd00807">
    <property type="entry name" value="GlnRS_core"/>
    <property type="match status" value="1"/>
</dbReference>
<dbReference type="PROSITE" id="PS00178">
    <property type="entry name" value="AA_TRNA_LIGASE_I"/>
    <property type="match status" value="1"/>
</dbReference>
<dbReference type="InterPro" id="IPR001412">
    <property type="entry name" value="aa-tRNA-synth_I_CS"/>
</dbReference>
<comment type="similarity">
    <text evidence="1 10">Belongs to the class-I aminoacyl-tRNA synthetase family.</text>
</comment>
<dbReference type="InterPro" id="IPR020058">
    <property type="entry name" value="Glu/Gln-tRNA-synth_Ib_cat-dom"/>
</dbReference>
<dbReference type="Pfam" id="PF20974">
    <property type="entry name" value="tRNA-synt_1c_C2"/>
    <property type="match status" value="1"/>
</dbReference>
<evidence type="ECO:0000256" key="7">
    <source>
        <dbReference type="ARBA" id="ARBA00023146"/>
    </source>
</evidence>
<evidence type="ECO:0000256" key="3">
    <source>
        <dbReference type="ARBA" id="ARBA00022598"/>
    </source>
</evidence>
<dbReference type="InterPro" id="IPR050132">
    <property type="entry name" value="Gln/Glu-tRNA_Ligase"/>
</dbReference>
<proteinExistence type="inferred from homology"/>
<evidence type="ECO:0000259" key="15">
    <source>
        <dbReference type="Pfam" id="PF20974"/>
    </source>
</evidence>
<dbReference type="SUPFAM" id="SSF52374">
    <property type="entry name" value="Nucleotidylyl transferase"/>
    <property type="match status" value="1"/>
</dbReference>
<comment type="catalytic activity">
    <reaction evidence="9">
        <text>tRNA(Gln) + L-glutamine + ATP = L-glutaminyl-tRNA(Gln) + AMP + diphosphate</text>
        <dbReference type="Rhea" id="RHEA:20121"/>
        <dbReference type="Rhea" id="RHEA-COMP:9662"/>
        <dbReference type="Rhea" id="RHEA-COMP:9681"/>
        <dbReference type="ChEBI" id="CHEBI:30616"/>
        <dbReference type="ChEBI" id="CHEBI:33019"/>
        <dbReference type="ChEBI" id="CHEBI:58359"/>
        <dbReference type="ChEBI" id="CHEBI:78442"/>
        <dbReference type="ChEBI" id="CHEBI:78521"/>
        <dbReference type="ChEBI" id="CHEBI:456215"/>
        <dbReference type="EC" id="6.1.1.18"/>
    </reaction>
</comment>
<dbReference type="Pfam" id="PF00749">
    <property type="entry name" value="tRNA-synt_1c"/>
    <property type="match status" value="1"/>
</dbReference>
<evidence type="ECO:0000259" key="13">
    <source>
        <dbReference type="Pfam" id="PF04557"/>
    </source>
</evidence>
<evidence type="ECO:0000256" key="8">
    <source>
        <dbReference type="ARBA" id="ARBA00030466"/>
    </source>
</evidence>
<dbReference type="EC" id="6.1.1.18" evidence="2"/>
<dbReference type="Pfam" id="PF03950">
    <property type="entry name" value="tRNA-synt_1c_C"/>
    <property type="match status" value="1"/>
</dbReference>
<evidence type="ECO:0000313" key="16">
    <source>
        <dbReference type="EMBL" id="KAK6749304.1"/>
    </source>
</evidence>
<organism evidence="16 17">
    <name type="scientific">Necator americanus</name>
    <name type="common">Human hookworm</name>
    <dbReference type="NCBI Taxonomy" id="51031"/>
    <lineage>
        <taxon>Eukaryota</taxon>
        <taxon>Metazoa</taxon>
        <taxon>Ecdysozoa</taxon>
        <taxon>Nematoda</taxon>
        <taxon>Chromadorea</taxon>
        <taxon>Rhabditida</taxon>
        <taxon>Rhabditina</taxon>
        <taxon>Rhabditomorpha</taxon>
        <taxon>Strongyloidea</taxon>
        <taxon>Ancylostomatidae</taxon>
        <taxon>Bunostominae</taxon>
        <taxon>Necator</taxon>
    </lineage>
</organism>
<dbReference type="PANTHER" id="PTHR43097">
    <property type="entry name" value="GLUTAMINE-TRNA LIGASE"/>
    <property type="match status" value="1"/>
</dbReference>
<evidence type="ECO:0000256" key="4">
    <source>
        <dbReference type="ARBA" id="ARBA00022741"/>
    </source>
</evidence>
<protein>
    <recommendedName>
        <fullName evidence="2">glutamine--tRNA ligase</fullName>
        <ecNumber evidence="2">6.1.1.18</ecNumber>
    </recommendedName>
    <alternativeName>
        <fullName evidence="8">Glutaminyl-tRNA synthetase</fullName>
    </alternativeName>
</protein>
<dbReference type="InterPro" id="IPR020056">
    <property type="entry name" value="Rbsml_bL25/Gln-tRNA_synth_N"/>
</dbReference>
<dbReference type="InterPro" id="IPR042559">
    <property type="entry name" value="Gln-tRNA-synth_Ib_RNA-bd_N_2"/>
</dbReference>
<feature type="domain" description="tRNA synthetases class I (E and Q) anti-codon binding" evidence="15">
    <location>
        <begin position="694"/>
        <end position="769"/>
    </location>
</feature>
<dbReference type="PRINTS" id="PR00987">
    <property type="entry name" value="TRNASYNTHGLU"/>
</dbReference>
<evidence type="ECO:0000256" key="6">
    <source>
        <dbReference type="ARBA" id="ARBA00022917"/>
    </source>
</evidence>
<evidence type="ECO:0000259" key="11">
    <source>
        <dbReference type="Pfam" id="PF00749"/>
    </source>
</evidence>
<feature type="domain" description="Glutamyl/glutaminyl-tRNA synthetase class Ib anti-codon binding" evidence="12">
    <location>
        <begin position="579"/>
        <end position="680"/>
    </location>
</feature>
<keyword evidence="3 10" id="KW-0436">Ligase</keyword>
<dbReference type="InterPro" id="IPR049437">
    <property type="entry name" value="tRNA-synt_1c_C2"/>
</dbReference>
<keyword evidence="4 10" id="KW-0547">Nucleotide-binding</keyword>
<evidence type="ECO:0000256" key="9">
    <source>
        <dbReference type="ARBA" id="ARBA00048270"/>
    </source>
</evidence>
<evidence type="ECO:0000256" key="10">
    <source>
        <dbReference type="RuleBase" id="RU363037"/>
    </source>
</evidence>
<dbReference type="Pfam" id="PF04557">
    <property type="entry name" value="tRNA_synt_1c_R2"/>
    <property type="match status" value="1"/>
</dbReference>
<dbReference type="InterPro" id="IPR020059">
    <property type="entry name" value="Glu/Gln-tRNA-synth_Ib_codon-bd"/>
</dbReference>
<dbReference type="PANTHER" id="PTHR43097:SF4">
    <property type="entry name" value="GLUTAMINE--TRNA LIGASE"/>
    <property type="match status" value="1"/>
</dbReference>
<evidence type="ECO:0000259" key="14">
    <source>
        <dbReference type="Pfam" id="PF04558"/>
    </source>
</evidence>
<comment type="caution">
    <text evidence="16">The sequence shown here is derived from an EMBL/GenBank/DDBJ whole genome shotgun (WGS) entry which is preliminary data.</text>
</comment>
<evidence type="ECO:0000256" key="1">
    <source>
        <dbReference type="ARBA" id="ARBA00005594"/>
    </source>
</evidence>
<keyword evidence="17" id="KW-1185">Reference proteome</keyword>
<dbReference type="InterPro" id="IPR011035">
    <property type="entry name" value="Ribosomal_bL25/Gln-tRNA_synth"/>
</dbReference>
<dbReference type="Gene3D" id="2.40.240.10">
    <property type="entry name" value="Ribosomal Protein L25, Chain P"/>
    <property type="match status" value="2"/>
</dbReference>
<dbReference type="Gene3D" id="1.10.10.2420">
    <property type="match status" value="1"/>
</dbReference>
<dbReference type="Pfam" id="PF04558">
    <property type="entry name" value="tRNA_synt_1c_R1"/>
    <property type="match status" value="1"/>
</dbReference>
<dbReference type="InterPro" id="IPR000924">
    <property type="entry name" value="Glu/Gln-tRNA-synth"/>
</dbReference>
<dbReference type="Gene3D" id="3.40.50.620">
    <property type="entry name" value="HUPs"/>
    <property type="match status" value="1"/>
</dbReference>
<evidence type="ECO:0000256" key="5">
    <source>
        <dbReference type="ARBA" id="ARBA00022840"/>
    </source>
</evidence>
<evidence type="ECO:0000256" key="2">
    <source>
        <dbReference type="ARBA" id="ARBA00012836"/>
    </source>
</evidence>
<keyword evidence="5 10" id="KW-0067">ATP-binding</keyword>
<dbReference type="InterPro" id="IPR007638">
    <property type="entry name" value="Gln-tRNA-synth_Ib_RNA-bd_2"/>
</dbReference>
<dbReference type="InterPro" id="IPR004514">
    <property type="entry name" value="Gln-tRNA-synth"/>
</dbReference>
<evidence type="ECO:0000313" key="17">
    <source>
        <dbReference type="Proteomes" id="UP001303046"/>
    </source>
</evidence>
<feature type="domain" description="Glutaminyl-tRNA synthetase class Ib non-specific RNA-binding" evidence="13">
    <location>
        <begin position="167"/>
        <end position="267"/>
    </location>
</feature>
<dbReference type="InterPro" id="IPR014729">
    <property type="entry name" value="Rossmann-like_a/b/a_fold"/>
</dbReference>
<dbReference type="Proteomes" id="UP001303046">
    <property type="component" value="Unassembled WGS sequence"/>
</dbReference>